<dbReference type="RefSeq" id="XP_022476041.1">
    <property type="nucleotide sequence ID" value="XM_022617430.1"/>
</dbReference>
<comment type="caution">
    <text evidence="1">The sequence shown here is derived from an EMBL/GenBank/DDBJ whole genome shotgun (WGS) entry which is preliminary data.</text>
</comment>
<dbReference type="Proteomes" id="UP000176998">
    <property type="component" value="Unassembled WGS sequence"/>
</dbReference>
<evidence type="ECO:0000313" key="2">
    <source>
        <dbReference type="Proteomes" id="UP000176998"/>
    </source>
</evidence>
<protein>
    <submittedName>
        <fullName evidence="1">Uncharacterized protein</fullName>
    </submittedName>
</protein>
<dbReference type="GeneID" id="34558940"/>
<dbReference type="AlphaFoldDB" id="A0A1G4BC60"/>
<proteinExistence type="predicted"/>
<evidence type="ECO:0000313" key="1">
    <source>
        <dbReference type="EMBL" id="OHE98892.1"/>
    </source>
</evidence>
<sequence>MYQTCGADLCQKQRSTSGLLIIGTDACPAECTSSYCTRTQLAEPS</sequence>
<gene>
    <name evidence="1" type="ORF">CORC01_05788</name>
</gene>
<name>A0A1G4BC60_9PEZI</name>
<accession>A0A1G4BC60</accession>
<dbReference type="EMBL" id="MJBS01000041">
    <property type="protein sequence ID" value="OHE98892.1"/>
    <property type="molecule type" value="Genomic_DNA"/>
</dbReference>
<keyword evidence="2" id="KW-1185">Reference proteome</keyword>
<organism evidence="1 2">
    <name type="scientific">Colletotrichum orchidophilum</name>
    <dbReference type="NCBI Taxonomy" id="1209926"/>
    <lineage>
        <taxon>Eukaryota</taxon>
        <taxon>Fungi</taxon>
        <taxon>Dikarya</taxon>
        <taxon>Ascomycota</taxon>
        <taxon>Pezizomycotina</taxon>
        <taxon>Sordariomycetes</taxon>
        <taxon>Hypocreomycetidae</taxon>
        <taxon>Glomerellales</taxon>
        <taxon>Glomerellaceae</taxon>
        <taxon>Colletotrichum</taxon>
    </lineage>
</organism>
<reference evidence="1 2" key="1">
    <citation type="submission" date="2016-09" db="EMBL/GenBank/DDBJ databases">
        <authorList>
            <person name="Capua I."/>
            <person name="De Benedictis P."/>
            <person name="Joannis T."/>
            <person name="Lombin L.H."/>
            <person name="Cattoli G."/>
        </authorList>
    </citation>
    <scope>NUCLEOTIDE SEQUENCE [LARGE SCALE GENOMIC DNA]</scope>
    <source>
        <strain evidence="1 2">IMI 309357</strain>
    </source>
</reference>